<keyword evidence="2" id="KW-0808">Transferase</keyword>
<reference evidence="6 7" key="1">
    <citation type="submission" date="2016-01" db="EMBL/GenBank/DDBJ databases">
        <title>Characterization of the Clostridium difficile lineages that are prevalent in Hong Kong and China.</title>
        <authorList>
            <person name="Kwok J.S.-L."/>
            <person name="Lam W.-Y."/>
            <person name="Ip M."/>
            <person name="Chan T.-F."/>
            <person name="Hawkey P.M."/>
            <person name="Tsui S.K.-W."/>
        </authorList>
    </citation>
    <scope>NUCLEOTIDE SEQUENCE [LARGE SCALE GENOMIC DNA]</scope>
    <source>
        <strain evidence="6 7">300064</strain>
    </source>
</reference>
<dbReference type="SMART" id="SM01144">
    <property type="entry name" value="DTW"/>
    <property type="match status" value="1"/>
</dbReference>
<sequence length="231" mass="26784">MDSRFKVKQITKLYESCDKCGLPIINCICNIVPKIKTKSKIWILSTEREFRRPSNTARLLKLVNPDSTEFFLWERTKSPEKLIEHINDNFFQTYILFPIDDDLQEKDFININLPNNSNIYYKQSKYEISYKIPAFILLDGTWKEASKMFRRSEYLKNIPKISLKPSYNSEYTLRKGASNGELCTVEAAIEILKLNGELENAKIIKDVFDLFIKSFKAGSNGVKVSPNSIKS</sequence>
<dbReference type="PANTHER" id="PTHR21392:SF1">
    <property type="entry name" value="TRNA-URIDINE AMINOCARBOXYPROPYLTRANSFERASE"/>
    <property type="match status" value="1"/>
</dbReference>
<dbReference type="Pfam" id="PF03942">
    <property type="entry name" value="DTW"/>
    <property type="match status" value="1"/>
</dbReference>
<dbReference type="RefSeq" id="WP_043664148.1">
    <property type="nucleotide sequence ID" value="NZ_JSEG01000010.1"/>
</dbReference>
<evidence type="ECO:0000313" key="7">
    <source>
        <dbReference type="Proteomes" id="UP000238081"/>
    </source>
</evidence>
<evidence type="ECO:0000313" key="6">
    <source>
        <dbReference type="EMBL" id="PPV15517.1"/>
    </source>
</evidence>
<evidence type="ECO:0000256" key="1">
    <source>
        <dbReference type="ARBA" id="ARBA00012386"/>
    </source>
</evidence>
<dbReference type="EC" id="2.5.1.25" evidence="1"/>
<protein>
    <recommendedName>
        <fullName evidence="1">tRNA-uridine aminocarboxypropyltransferase</fullName>
        <ecNumber evidence="1">2.5.1.25</ecNumber>
    </recommendedName>
</protein>
<dbReference type="Proteomes" id="UP000238081">
    <property type="component" value="Unassembled WGS sequence"/>
</dbReference>
<comment type="caution">
    <text evidence="6">The sequence shown here is derived from an EMBL/GenBank/DDBJ whole genome shotgun (WGS) entry which is preliminary data.</text>
</comment>
<name>A0A2S7FBR6_CLOBU</name>
<dbReference type="InterPro" id="IPR039262">
    <property type="entry name" value="DTWD2/TAPT"/>
</dbReference>
<keyword evidence="3" id="KW-0949">S-adenosyl-L-methionine</keyword>
<dbReference type="AlphaFoldDB" id="A0A2S7FBR6"/>
<gene>
    <name evidence="6" type="ORF">AWN73_11370</name>
</gene>
<dbReference type="PANTHER" id="PTHR21392">
    <property type="entry name" value="TRNA-URIDINE AMINOCARBOXYPROPYLTRANSFERASE 2"/>
    <property type="match status" value="1"/>
</dbReference>
<dbReference type="EMBL" id="LRDH01000098">
    <property type="protein sequence ID" value="PPV15517.1"/>
    <property type="molecule type" value="Genomic_DNA"/>
</dbReference>
<dbReference type="GO" id="GO:0016432">
    <property type="term" value="F:tRNA-uridine aminocarboxypropyltransferase activity"/>
    <property type="evidence" value="ECO:0007669"/>
    <property type="project" value="UniProtKB-EC"/>
</dbReference>
<evidence type="ECO:0000256" key="3">
    <source>
        <dbReference type="ARBA" id="ARBA00022691"/>
    </source>
</evidence>
<evidence type="ECO:0000256" key="4">
    <source>
        <dbReference type="ARBA" id="ARBA00022694"/>
    </source>
</evidence>
<proteinExistence type="predicted"/>
<evidence type="ECO:0000256" key="2">
    <source>
        <dbReference type="ARBA" id="ARBA00022679"/>
    </source>
</evidence>
<dbReference type="GO" id="GO:0008033">
    <property type="term" value="P:tRNA processing"/>
    <property type="evidence" value="ECO:0007669"/>
    <property type="project" value="UniProtKB-KW"/>
</dbReference>
<dbReference type="InterPro" id="IPR005636">
    <property type="entry name" value="DTW"/>
</dbReference>
<evidence type="ECO:0000259" key="5">
    <source>
        <dbReference type="SMART" id="SM01144"/>
    </source>
</evidence>
<accession>A0A2S7FBR6</accession>
<feature type="domain" description="DTW" evidence="5">
    <location>
        <begin position="13"/>
        <end position="220"/>
    </location>
</feature>
<keyword evidence="4" id="KW-0819">tRNA processing</keyword>
<organism evidence="6 7">
    <name type="scientific">Clostridium butyricum</name>
    <dbReference type="NCBI Taxonomy" id="1492"/>
    <lineage>
        <taxon>Bacteria</taxon>
        <taxon>Bacillati</taxon>
        <taxon>Bacillota</taxon>
        <taxon>Clostridia</taxon>
        <taxon>Eubacteriales</taxon>
        <taxon>Clostridiaceae</taxon>
        <taxon>Clostridium</taxon>
    </lineage>
</organism>